<keyword evidence="2" id="KW-1185">Reference proteome</keyword>
<proteinExistence type="predicted"/>
<dbReference type="RefSeq" id="WP_259627336.1">
    <property type="nucleotide sequence ID" value="NZ_JANYMP010000020.1"/>
</dbReference>
<name>A0A9X2VUH3_9PSEU</name>
<protein>
    <submittedName>
        <fullName evidence="1">Uncharacterized protein</fullName>
    </submittedName>
</protein>
<sequence>MDTTGVLAHRGGFLVERPEVGFPEAVVAVELPDRGTVERPDFPLWTAGSGGGSLSHG</sequence>
<gene>
    <name evidence="1" type="ORF">NZH93_33785</name>
</gene>
<accession>A0A9X2VUH3</accession>
<evidence type="ECO:0000313" key="2">
    <source>
        <dbReference type="Proteomes" id="UP001141259"/>
    </source>
</evidence>
<dbReference type="EMBL" id="JANYMP010000020">
    <property type="protein sequence ID" value="MCS7481853.1"/>
    <property type="molecule type" value="Genomic_DNA"/>
</dbReference>
<reference evidence="1" key="1">
    <citation type="submission" date="2022-08" db="EMBL/GenBank/DDBJ databases">
        <authorList>
            <person name="Tistechok S."/>
            <person name="Samborskyy M."/>
            <person name="Roman I."/>
        </authorList>
    </citation>
    <scope>NUCLEOTIDE SEQUENCE</scope>
    <source>
        <strain evidence="1">DSM 103496</strain>
    </source>
</reference>
<organism evidence="1 2">
    <name type="scientific">Umezawaea endophytica</name>
    <dbReference type="NCBI Taxonomy" id="1654476"/>
    <lineage>
        <taxon>Bacteria</taxon>
        <taxon>Bacillati</taxon>
        <taxon>Actinomycetota</taxon>
        <taxon>Actinomycetes</taxon>
        <taxon>Pseudonocardiales</taxon>
        <taxon>Pseudonocardiaceae</taxon>
        <taxon>Umezawaea</taxon>
    </lineage>
</organism>
<evidence type="ECO:0000313" key="1">
    <source>
        <dbReference type="EMBL" id="MCS7481853.1"/>
    </source>
</evidence>
<dbReference type="AlphaFoldDB" id="A0A9X2VUH3"/>
<dbReference type="Proteomes" id="UP001141259">
    <property type="component" value="Unassembled WGS sequence"/>
</dbReference>
<comment type="caution">
    <text evidence="1">The sequence shown here is derived from an EMBL/GenBank/DDBJ whole genome shotgun (WGS) entry which is preliminary data.</text>
</comment>